<feature type="region of interest" description="Disordered" evidence="11">
    <location>
        <begin position="115"/>
        <end position="291"/>
    </location>
</feature>
<evidence type="ECO:0000313" key="14">
    <source>
        <dbReference type="Proteomes" id="UP001283361"/>
    </source>
</evidence>
<dbReference type="GO" id="GO:0000978">
    <property type="term" value="F:RNA polymerase II cis-regulatory region sequence-specific DNA binding"/>
    <property type="evidence" value="ECO:0007669"/>
    <property type="project" value="TreeGrafter"/>
</dbReference>
<dbReference type="Pfam" id="PF00096">
    <property type="entry name" value="zf-C2H2"/>
    <property type="match status" value="2"/>
</dbReference>
<dbReference type="Proteomes" id="UP001283361">
    <property type="component" value="Unassembled WGS sequence"/>
</dbReference>
<keyword evidence="6" id="KW-0805">Transcription regulation</keyword>
<feature type="compositionally biased region" description="Gly residues" evidence="11">
    <location>
        <begin position="482"/>
        <end position="508"/>
    </location>
</feature>
<evidence type="ECO:0000256" key="1">
    <source>
        <dbReference type="ARBA" id="ARBA00004123"/>
    </source>
</evidence>
<evidence type="ECO:0000256" key="2">
    <source>
        <dbReference type="ARBA" id="ARBA00022723"/>
    </source>
</evidence>
<dbReference type="PANTHER" id="PTHR24404:SF114">
    <property type="entry name" value="KLUMPFUSS, ISOFORM B-RELATED"/>
    <property type="match status" value="1"/>
</dbReference>
<dbReference type="InterPro" id="IPR013087">
    <property type="entry name" value="Znf_C2H2_type"/>
</dbReference>
<evidence type="ECO:0000256" key="3">
    <source>
        <dbReference type="ARBA" id="ARBA00022737"/>
    </source>
</evidence>
<protein>
    <recommendedName>
        <fullName evidence="12">C2H2-type domain-containing protein</fullName>
    </recommendedName>
</protein>
<dbReference type="GO" id="GO:0005634">
    <property type="term" value="C:nucleus"/>
    <property type="evidence" value="ECO:0007669"/>
    <property type="project" value="UniProtKB-SubCell"/>
</dbReference>
<dbReference type="SUPFAM" id="SSF57667">
    <property type="entry name" value="beta-beta-alpha zinc fingers"/>
    <property type="match status" value="1"/>
</dbReference>
<feature type="compositionally biased region" description="Low complexity" evidence="11">
    <location>
        <begin position="427"/>
        <end position="444"/>
    </location>
</feature>
<feature type="region of interest" description="Disordered" evidence="11">
    <location>
        <begin position="478"/>
        <end position="511"/>
    </location>
</feature>
<keyword evidence="7" id="KW-0238">DNA-binding</keyword>
<dbReference type="GO" id="GO:0008270">
    <property type="term" value="F:zinc ion binding"/>
    <property type="evidence" value="ECO:0007669"/>
    <property type="project" value="UniProtKB-KW"/>
</dbReference>
<dbReference type="GO" id="GO:0006357">
    <property type="term" value="P:regulation of transcription by RNA polymerase II"/>
    <property type="evidence" value="ECO:0007669"/>
    <property type="project" value="TreeGrafter"/>
</dbReference>
<keyword evidence="3" id="KW-0677">Repeat</keyword>
<feature type="region of interest" description="Disordered" evidence="11">
    <location>
        <begin position="327"/>
        <end position="359"/>
    </location>
</feature>
<dbReference type="PANTHER" id="PTHR24404">
    <property type="entry name" value="ZINC FINGER PROTEIN"/>
    <property type="match status" value="1"/>
</dbReference>
<feature type="compositionally biased region" description="Polar residues" evidence="11">
    <location>
        <begin position="1"/>
        <end position="10"/>
    </location>
</feature>
<feature type="compositionally biased region" description="Low complexity" evidence="11">
    <location>
        <begin position="11"/>
        <end position="29"/>
    </location>
</feature>
<feature type="region of interest" description="Disordered" evidence="11">
    <location>
        <begin position="416"/>
        <end position="444"/>
    </location>
</feature>
<organism evidence="13 14">
    <name type="scientific">Elysia crispata</name>
    <name type="common">lettuce slug</name>
    <dbReference type="NCBI Taxonomy" id="231223"/>
    <lineage>
        <taxon>Eukaryota</taxon>
        <taxon>Metazoa</taxon>
        <taxon>Spiralia</taxon>
        <taxon>Lophotrochozoa</taxon>
        <taxon>Mollusca</taxon>
        <taxon>Gastropoda</taxon>
        <taxon>Heterobranchia</taxon>
        <taxon>Euthyneura</taxon>
        <taxon>Panpulmonata</taxon>
        <taxon>Sacoglossa</taxon>
        <taxon>Placobranchoidea</taxon>
        <taxon>Plakobranchidae</taxon>
        <taxon>Elysia</taxon>
    </lineage>
</organism>
<sequence length="641" mass="66593">MSPTTVNSPVNTGSSTITSNSSSSSNNNNKQPPNDNGHATNNSSGTSSNNVGSSHTSPNNLDLGNRSPPQDLWRSTSSGGLATIHGLDLSKPPSLAPPSCLSGAELIKKEAHCLDGNDDSASATTGLDLSKPELPSPGTGNYRRPSDLAPSPFTNGVHSDPPTPQGAGHAPSRSMSSGSGADNGEEAERSGSPFGADSVLNDRSAEGFTNGDTSVPLSLSSSLLGAQPDRPGYMKSSPKFADPYSAKAFDEASPPPPLKFKDPYSLSNPPPPLFDHSVPKPPSSDALHKLPTNLSSKYKDSCIAARLADNTFVKPLDSYSKLLEGYGHNARNNNNNNNTSNNNNTGPKPDLHDSPFGPIPESYAKHIENLANGYKTESSPLGKDGLLFKGDPPLPPSSASSIVNFSKREGSLTNGIGAGFGVTKSESGTPASAHSPGSSSSSLPSILNFSTNHLRGMAAGEGGLAGYLSSYSMGGPLPGSLSGSGGGSGGDSRPPGGGSGQPGGGSEGGLARASPNNKLACRFCGKTFSQAGYIKAHERLHTGEKPFACSVCGKRFSDPSNWKKHERVHANNKKAPGTGGHVTGLDHSDSKHRMFKSPALWTQFFLYQSGIFPLMIGPLSPGRLHFRSDILYLLFSHQIQR</sequence>
<gene>
    <name evidence="13" type="ORF">RRG08_062025</name>
</gene>
<dbReference type="PROSITE" id="PS00028">
    <property type="entry name" value="ZINC_FINGER_C2H2_1"/>
    <property type="match status" value="2"/>
</dbReference>
<keyword evidence="2" id="KW-0479">Metal-binding</keyword>
<evidence type="ECO:0000313" key="13">
    <source>
        <dbReference type="EMBL" id="KAK3780404.1"/>
    </source>
</evidence>
<dbReference type="InterPro" id="IPR036236">
    <property type="entry name" value="Znf_C2H2_sf"/>
</dbReference>
<reference evidence="13" key="1">
    <citation type="journal article" date="2023" name="G3 (Bethesda)">
        <title>A reference genome for the long-term kleptoplast-retaining sea slug Elysia crispata morphotype clarki.</title>
        <authorList>
            <person name="Eastman K.E."/>
            <person name="Pendleton A.L."/>
            <person name="Shaikh M.A."/>
            <person name="Suttiyut T."/>
            <person name="Ogas R."/>
            <person name="Tomko P."/>
            <person name="Gavelis G."/>
            <person name="Widhalm J.R."/>
            <person name="Wisecaver J.H."/>
        </authorList>
    </citation>
    <scope>NUCLEOTIDE SEQUENCE</scope>
    <source>
        <strain evidence="13">ECLA1</strain>
    </source>
</reference>
<dbReference type="Gene3D" id="3.30.160.60">
    <property type="entry name" value="Classic Zinc Finger"/>
    <property type="match status" value="2"/>
</dbReference>
<dbReference type="InterPro" id="IPR050589">
    <property type="entry name" value="Ikaros_C2H2-ZF"/>
</dbReference>
<dbReference type="AlphaFoldDB" id="A0AAE1DRP4"/>
<dbReference type="SMART" id="SM00355">
    <property type="entry name" value="ZnF_C2H2"/>
    <property type="match status" value="2"/>
</dbReference>
<evidence type="ECO:0000256" key="7">
    <source>
        <dbReference type="ARBA" id="ARBA00023125"/>
    </source>
</evidence>
<evidence type="ECO:0000259" key="12">
    <source>
        <dbReference type="PROSITE" id="PS50157"/>
    </source>
</evidence>
<evidence type="ECO:0000256" key="6">
    <source>
        <dbReference type="ARBA" id="ARBA00023015"/>
    </source>
</evidence>
<evidence type="ECO:0000256" key="10">
    <source>
        <dbReference type="PROSITE-ProRule" id="PRU00042"/>
    </source>
</evidence>
<keyword evidence="8" id="KW-0804">Transcription</keyword>
<feature type="compositionally biased region" description="Low complexity" evidence="11">
    <location>
        <begin position="332"/>
        <end position="345"/>
    </location>
</feature>
<evidence type="ECO:0000256" key="8">
    <source>
        <dbReference type="ARBA" id="ARBA00023163"/>
    </source>
</evidence>
<keyword evidence="9" id="KW-0539">Nucleus</keyword>
<keyword evidence="14" id="KW-1185">Reference proteome</keyword>
<feature type="domain" description="C2H2-type" evidence="12">
    <location>
        <begin position="547"/>
        <end position="574"/>
    </location>
</feature>
<feature type="region of interest" description="Disordered" evidence="11">
    <location>
        <begin position="1"/>
        <end position="101"/>
    </location>
</feature>
<evidence type="ECO:0000256" key="4">
    <source>
        <dbReference type="ARBA" id="ARBA00022771"/>
    </source>
</evidence>
<feature type="domain" description="C2H2-type" evidence="12">
    <location>
        <begin position="519"/>
        <end position="546"/>
    </location>
</feature>
<dbReference type="FunFam" id="3.30.160.60:FF:000965">
    <property type="entry name" value="Neurotrophin receptor-interacting factor homolog"/>
    <property type="match status" value="1"/>
</dbReference>
<name>A0AAE1DRP4_9GAST</name>
<comment type="subcellular location">
    <subcellularLocation>
        <location evidence="1">Nucleus</location>
    </subcellularLocation>
</comment>
<feature type="compositionally biased region" description="Low complexity" evidence="11">
    <location>
        <begin position="36"/>
        <end position="57"/>
    </location>
</feature>
<proteinExistence type="predicted"/>
<accession>A0AAE1DRP4</accession>
<evidence type="ECO:0000256" key="5">
    <source>
        <dbReference type="ARBA" id="ARBA00022833"/>
    </source>
</evidence>
<evidence type="ECO:0000256" key="11">
    <source>
        <dbReference type="SAM" id="MobiDB-lite"/>
    </source>
</evidence>
<keyword evidence="4 10" id="KW-0863">Zinc-finger</keyword>
<dbReference type="GO" id="GO:0003700">
    <property type="term" value="F:DNA-binding transcription factor activity"/>
    <property type="evidence" value="ECO:0007669"/>
    <property type="project" value="TreeGrafter"/>
</dbReference>
<dbReference type="PROSITE" id="PS50157">
    <property type="entry name" value="ZINC_FINGER_C2H2_2"/>
    <property type="match status" value="2"/>
</dbReference>
<evidence type="ECO:0000256" key="9">
    <source>
        <dbReference type="ARBA" id="ARBA00023242"/>
    </source>
</evidence>
<dbReference type="EMBL" id="JAWDGP010002732">
    <property type="protein sequence ID" value="KAK3780404.1"/>
    <property type="molecule type" value="Genomic_DNA"/>
</dbReference>
<keyword evidence="5" id="KW-0862">Zinc</keyword>
<dbReference type="FunFam" id="3.30.160.60:FF:000624">
    <property type="entry name" value="zinc finger protein 697"/>
    <property type="match status" value="1"/>
</dbReference>
<comment type="caution">
    <text evidence="13">The sequence shown here is derived from an EMBL/GenBank/DDBJ whole genome shotgun (WGS) entry which is preliminary data.</text>
</comment>